<gene>
    <name evidence="1" type="ORF">DPEC_G00097280</name>
</gene>
<dbReference type="EMBL" id="CM055735">
    <property type="protein sequence ID" value="KAJ8007734.1"/>
    <property type="molecule type" value="Genomic_DNA"/>
</dbReference>
<sequence length="367" mass="42031">MAYLKAWRKRKAEMDQFLQSDSDDDNESPRSLTHRTTCGLHTQADCTSSFECIHSADSSTTDESDFNTDAEYVSSESEKEVLNDDAELDVPDLEENLRQWSTKNKTTQKSLNELLAILRKQVHLLPKDARTLLDTPRAVGSETKCGGQYIYYGLEKGICRLLSQTISFRHDHDSINLSINIDGVPLFKSSRVQFWPILAKFHSLEPFVVALFCGDKKPYPLEEYLNDFLMECRHLTDNGMIHEEKSYTVHIQALICDAPARAYLKRIKNHNAYHSCERCITKGAYVQRRVVFNEQGCTLRTDEDFSAVEYKNHQTGASPFIAAGMSLFSSFVLDYMHMVNLGVVRRMLIFLTRGPTLCRLSVRQREE</sequence>
<dbReference type="Proteomes" id="UP001157502">
    <property type="component" value="Chromosome 8"/>
</dbReference>
<feature type="non-terminal residue" evidence="1">
    <location>
        <position position="367"/>
    </location>
</feature>
<evidence type="ECO:0000313" key="2">
    <source>
        <dbReference type="Proteomes" id="UP001157502"/>
    </source>
</evidence>
<name>A0ACC2GVP1_DALPE</name>
<protein>
    <submittedName>
        <fullName evidence="1">Uncharacterized protein</fullName>
    </submittedName>
</protein>
<proteinExistence type="predicted"/>
<accession>A0ACC2GVP1</accession>
<keyword evidence="2" id="KW-1185">Reference proteome</keyword>
<reference evidence="1" key="1">
    <citation type="submission" date="2021-05" db="EMBL/GenBank/DDBJ databases">
        <authorList>
            <person name="Pan Q."/>
            <person name="Jouanno E."/>
            <person name="Zahm M."/>
            <person name="Klopp C."/>
            <person name="Cabau C."/>
            <person name="Louis A."/>
            <person name="Berthelot C."/>
            <person name="Parey E."/>
            <person name="Roest Crollius H."/>
            <person name="Montfort J."/>
            <person name="Robinson-Rechavi M."/>
            <person name="Bouchez O."/>
            <person name="Lampietro C."/>
            <person name="Lopez Roques C."/>
            <person name="Donnadieu C."/>
            <person name="Postlethwait J."/>
            <person name="Bobe J."/>
            <person name="Dillon D."/>
            <person name="Chandos A."/>
            <person name="von Hippel F."/>
            <person name="Guiguen Y."/>
        </authorList>
    </citation>
    <scope>NUCLEOTIDE SEQUENCE</scope>
    <source>
        <strain evidence="1">YG-Jan2019</strain>
    </source>
</reference>
<evidence type="ECO:0000313" key="1">
    <source>
        <dbReference type="EMBL" id="KAJ8007734.1"/>
    </source>
</evidence>
<organism evidence="1 2">
    <name type="scientific">Dallia pectoralis</name>
    <name type="common">Alaska blackfish</name>
    <dbReference type="NCBI Taxonomy" id="75939"/>
    <lineage>
        <taxon>Eukaryota</taxon>
        <taxon>Metazoa</taxon>
        <taxon>Chordata</taxon>
        <taxon>Craniata</taxon>
        <taxon>Vertebrata</taxon>
        <taxon>Euteleostomi</taxon>
        <taxon>Actinopterygii</taxon>
        <taxon>Neopterygii</taxon>
        <taxon>Teleostei</taxon>
        <taxon>Protacanthopterygii</taxon>
        <taxon>Esociformes</taxon>
        <taxon>Umbridae</taxon>
        <taxon>Dallia</taxon>
    </lineage>
</organism>
<comment type="caution">
    <text evidence="1">The sequence shown here is derived from an EMBL/GenBank/DDBJ whole genome shotgun (WGS) entry which is preliminary data.</text>
</comment>